<proteinExistence type="predicted"/>
<evidence type="ECO:0000259" key="3">
    <source>
        <dbReference type="PROSITE" id="PS50113"/>
    </source>
</evidence>
<evidence type="ECO:0000259" key="2">
    <source>
        <dbReference type="PROSITE" id="PS50111"/>
    </source>
</evidence>
<evidence type="ECO:0000313" key="4">
    <source>
        <dbReference type="EMBL" id="KQH84654.1"/>
    </source>
</evidence>
<dbReference type="SMART" id="SM00283">
    <property type="entry name" value="MA"/>
    <property type="match status" value="1"/>
</dbReference>
<dbReference type="PANTHER" id="PTHR24422:SF10">
    <property type="entry name" value="CHEMOTAXIS PROTEIN METHYLTRANSFERASE 2"/>
    <property type="match status" value="1"/>
</dbReference>
<dbReference type="GO" id="GO:0016020">
    <property type="term" value="C:membrane"/>
    <property type="evidence" value="ECO:0007669"/>
    <property type="project" value="InterPro"/>
</dbReference>
<feature type="domain" description="PAC" evidence="3">
    <location>
        <begin position="95"/>
        <end position="147"/>
    </location>
</feature>
<dbReference type="CDD" id="cd00130">
    <property type="entry name" value="PAS"/>
    <property type="match status" value="2"/>
</dbReference>
<evidence type="ECO:0000313" key="5">
    <source>
        <dbReference type="Proteomes" id="UP000051221"/>
    </source>
</evidence>
<name>A0A0Q2RKW8_VIBFU</name>
<dbReference type="CDD" id="cd11386">
    <property type="entry name" value="MCP_signal"/>
    <property type="match status" value="1"/>
</dbReference>
<dbReference type="PROSITE" id="PS50113">
    <property type="entry name" value="PAC"/>
    <property type="match status" value="2"/>
</dbReference>
<dbReference type="Proteomes" id="UP000051221">
    <property type="component" value="Unassembled WGS sequence"/>
</dbReference>
<protein>
    <submittedName>
        <fullName evidence="4">Chemotaxis protein</fullName>
    </submittedName>
</protein>
<dbReference type="SMART" id="SM00086">
    <property type="entry name" value="PAC"/>
    <property type="match status" value="2"/>
</dbReference>
<dbReference type="InterPro" id="IPR000014">
    <property type="entry name" value="PAS"/>
</dbReference>
<dbReference type="InterPro" id="IPR013655">
    <property type="entry name" value="PAS_fold_3"/>
</dbReference>
<dbReference type="InParanoid" id="A0A0Q2RKW8"/>
<feature type="domain" description="Methyl-accepting transducer" evidence="2">
    <location>
        <begin position="262"/>
        <end position="436"/>
    </location>
</feature>
<dbReference type="InterPro" id="IPR001610">
    <property type="entry name" value="PAC"/>
</dbReference>
<dbReference type="GO" id="GO:0006935">
    <property type="term" value="P:chemotaxis"/>
    <property type="evidence" value="ECO:0007669"/>
    <property type="project" value="UniProtKB-ARBA"/>
</dbReference>
<dbReference type="Pfam" id="PF00015">
    <property type="entry name" value="MCPsignal"/>
    <property type="match status" value="1"/>
</dbReference>
<organism evidence="4 5">
    <name type="scientific">Vibrio furnissii</name>
    <dbReference type="NCBI Taxonomy" id="29494"/>
    <lineage>
        <taxon>Bacteria</taxon>
        <taxon>Pseudomonadati</taxon>
        <taxon>Pseudomonadota</taxon>
        <taxon>Gammaproteobacteria</taxon>
        <taxon>Vibrionales</taxon>
        <taxon>Vibrionaceae</taxon>
        <taxon>Vibrio</taxon>
    </lineage>
</organism>
<accession>A0A0Q2RKW8</accession>
<dbReference type="InterPro" id="IPR035965">
    <property type="entry name" value="PAS-like_dom_sf"/>
</dbReference>
<dbReference type="NCBIfam" id="TIGR00229">
    <property type="entry name" value="sensory_box"/>
    <property type="match status" value="2"/>
</dbReference>
<evidence type="ECO:0000256" key="1">
    <source>
        <dbReference type="PROSITE-ProRule" id="PRU00284"/>
    </source>
</evidence>
<dbReference type="SUPFAM" id="SSF55785">
    <property type="entry name" value="PYP-like sensor domain (PAS domain)"/>
    <property type="match status" value="2"/>
</dbReference>
<reference evidence="4 5" key="1">
    <citation type="submission" date="2015-08" db="EMBL/GenBank/DDBJ databases">
        <title>Antibacterial properties of a collection of Vibrionaceae strains.</title>
        <authorList>
            <person name="Giubergia S."/>
        </authorList>
    </citation>
    <scope>NUCLEOTIDE SEQUENCE [LARGE SCALE GENOMIC DNA]</scope>
    <source>
        <strain evidence="4 5">S0821</strain>
    </source>
</reference>
<dbReference type="InterPro" id="IPR050903">
    <property type="entry name" value="Bact_Chemotaxis_MeTrfase"/>
</dbReference>
<dbReference type="InterPro" id="IPR000700">
    <property type="entry name" value="PAS-assoc_C"/>
</dbReference>
<dbReference type="AlphaFoldDB" id="A0A0Q2RKW8"/>
<comment type="caution">
    <text evidence="4">The sequence shown here is derived from an EMBL/GenBank/DDBJ whole genome shotgun (WGS) entry which is preliminary data.</text>
</comment>
<keyword evidence="1" id="KW-0807">Transducer</keyword>
<sequence length="436" mass="48744">MFLFSSRKQEQNHQAQLDAMRSASMVLTAIKHRVPYIEFSSDGRILTANELFLSAMGYSLDEVQGQHHRLFCDKQLTSSASYQNFWRELAQGNPQHGTFRRVRKDGQDIWIEATYVPVVDEQGRVVKVVKVASDVTEEKLQLDSQAAIFEALKTSLAYIEFTPQGQILNANDNFCRCVGYSLREIQGQHHRLFCSEAFMQNNPDFWPSLARGEFKSGLFERRNRNGDVIWLEATYNPIKDQQGNVVRVVKFASEITARIHHLQAIQQASKVAQRTSLETLDIANDGAKTLDVAADVANQIDGSVEQASSLMEKLTEQSQQISQIVTTISTIADQTNLLALNAAIEAARAGEYGRGFAVVADEVRKLAANTSHATDEIGNIVKRNSELTQVSEQTMTEIQRKVIECNQQLQATQALIDEIRHGAQNVADTVSQLVND</sequence>
<dbReference type="Pfam" id="PF08447">
    <property type="entry name" value="PAS_3"/>
    <property type="match status" value="2"/>
</dbReference>
<dbReference type="InterPro" id="IPR004089">
    <property type="entry name" value="MCPsignal_dom"/>
</dbReference>
<dbReference type="EMBL" id="LKHS01000017">
    <property type="protein sequence ID" value="KQH84654.1"/>
    <property type="molecule type" value="Genomic_DNA"/>
</dbReference>
<dbReference type="PANTHER" id="PTHR24422">
    <property type="entry name" value="CHEMOTAXIS PROTEIN METHYLTRANSFERASE"/>
    <property type="match status" value="1"/>
</dbReference>
<keyword evidence="5" id="KW-1185">Reference proteome</keyword>
<feature type="domain" description="PAC" evidence="3">
    <location>
        <begin position="212"/>
        <end position="267"/>
    </location>
</feature>
<dbReference type="Gene3D" id="1.10.287.950">
    <property type="entry name" value="Methyl-accepting chemotaxis protein"/>
    <property type="match status" value="1"/>
</dbReference>
<gene>
    <name evidence="4" type="ORF">AMR76_17795</name>
</gene>
<dbReference type="GO" id="GO:0007165">
    <property type="term" value="P:signal transduction"/>
    <property type="evidence" value="ECO:0007669"/>
    <property type="project" value="UniProtKB-KW"/>
</dbReference>
<dbReference type="SUPFAM" id="SSF58104">
    <property type="entry name" value="Methyl-accepting chemotaxis protein (MCP) signaling domain"/>
    <property type="match status" value="1"/>
</dbReference>
<dbReference type="PROSITE" id="PS50111">
    <property type="entry name" value="CHEMOTAXIS_TRANSDUC_2"/>
    <property type="match status" value="1"/>
</dbReference>
<dbReference type="Gene3D" id="3.30.450.20">
    <property type="entry name" value="PAS domain"/>
    <property type="match status" value="2"/>
</dbReference>